<keyword evidence="1" id="KW-0029">Amino-acid transport</keyword>
<keyword evidence="1" id="KW-0739">Sodium transport</keyword>
<dbReference type="HAMAP" id="MF_02062">
    <property type="entry name" value="GltS"/>
    <property type="match status" value="1"/>
</dbReference>
<evidence type="ECO:0000256" key="1">
    <source>
        <dbReference type="HAMAP-Rule" id="MF_02062"/>
    </source>
</evidence>
<keyword evidence="1" id="KW-0406">Ion transport</keyword>
<dbReference type="Proteomes" id="UP000019486">
    <property type="component" value="Unassembled WGS sequence"/>
</dbReference>
<dbReference type="GO" id="GO:0015501">
    <property type="term" value="F:glutamate:sodium symporter activity"/>
    <property type="evidence" value="ECO:0007669"/>
    <property type="project" value="UniProtKB-UniRule"/>
</dbReference>
<comment type="caution">
    <text evidence="3">The sequence shown here is derived from an EMBL/GenBank/DDBJ whole genome shotgun (WGS) entry which is preliminary data.</text>
</comment>
<evidence type="ECO:0000256" key="2">
    <source>
        <dbReference type="NCBIfam" id="TIGR00210"/>
    </source>
</evidence>
<organism evidence="3 4">
    <name type="scientific">Skermanella stibiiresistens SB22</name>
    <dbReference type="NCBI Taxonomy" id="1385369"/>
    <lineage>
        <taxon>Bacteria</taxon>
        <taxon>Pseudomonadati</taxon>
        <taxon>Pseudomonadota</taxon>
        <taxon>Alphaproteobacteria</taxon>
        <taxon>Rhodospirillales</taxon>
        <taxon>Azospirillaceae</taxon>
        <taxon>Skermanella</taxon>
    </lineage>
</organism>
<feature type="transmembrane region" description="Helical" evidence="1">
    <location>
        <begin position="63"/>
        <end position="81"/>
    </location>
</feature>
<accession>W9HCU2</accession>
<dbReference type="AlphaFoldDB" id="W9HCU2"/>
<proteinExistence type="inferred from homology"/>
<gene>
    <name evidence="1" type="primary">gltS</name>
    <name evidence="3" type="ORF">N825_24420</name>
</gene>
<comment type="similarity">
    <text evidence="1">Belongs to the glutamate:Na(+) symporter (ESS) (TC 2.A.27) family.</text>
</comment>
<feature type="transmembrane region" description="Helical" evidence="1">
    <location>
        <begin position="242"/>
        <end position="262"/>
    </location>
</feature>
<dbReference type="PANTHER" id="PTHR36178">
    <property type="entry name" value="SLR0625 PROTEIN"/>
    <property type="match status" value="1"/>
</dbReference>
<dbReference type="InterPro" id="IPR004445">
    <property type="entry name" value="GltS"/>
</dbReference>
<dbReference type="EMBL" id="AVFL01000003">
    <property type="protein sequence ID" value="EWY41688.1"/>
    <property type="molecule type" value="Genomic_DNA"/>
</dbReference>
<keyword evidence="1" id="KW-0997">Cell inner membrane</keyword>
<feature type="transmembrane region" description="Helical" evidence="1">
    <location>
        <begin position="302"/>
        <end position="323"/>
    </location>
</feature>
<keyword evidence="1" id="KW-0812">Transmembrane</keyword>
<dbReference type="PATRIC" id="fig|1385369.3.peg.1217"/>
<keyword evidence="1" id="KW-1133">Transmembrane helix</keyword>
<dbReference type="PANTHER" id="PTHR36178:SF1">
    <property type="entry name" value="SODIUM_GLUTAMATE SYMPORTER"/>
    <property type="match status" value="1"/>
</dbReference>
<feature type="transmembrane region" description="Helical" evidence="1">
    <location>
        <begin position="274"/>
        <end position="296"/>
    </location>
</feature>
<feature type="transmembrane region" description="Helical" evidence="1">
    <location>
        <begin position="370"/>
        <end position="394"/>
    </location>
</feature>
<name>W9HCU2_9PROT</name>
<sequence length="401" mass="41931">MEIDVVSTLVAAIVVLLIGRVVISKVGFLQRYNIPEPVVGGLIAALVITGLRLGAGMEITFDMSLQTPLMLAFFATIGLSADIRTLMRGGRSVLVFFAVVVVMLVIQNAVGVAAALSLDMHPLNGLLAGSITMSGGHGTGAAYATRFGEDYNLQGAMEVAMACATFGLILGGLIGGPLAQRLIARHKLTANAAGGQDDSAAGDLAAYDRRSLSPESFVETLFLIVVCVMVGTYLGQILKNDYLTLPAFVWTLFTGVILRNGLSVSGLRQVDGATIDLLGTVSLSLFLAMALIALRLWELVSLALPILVILGAQTVAIAAYVYFVTFRVMGSNYDAAVMSAGHCGFGMGATPTAIANMQAVAARYGHSPQAFLIIPIVGAFLIDLANALVIQGFMSLPQLGF</sequence>
<keyword evidence="1" id="KW-0472">Membrane</keyword>
<keyword evidence="4" id="KW-1185">Reference proteome</keyword>
<comment type="subcellular location">
    <subcellularLocation>
        <location evidence="1">Cell inner membrane</location>
        <topology evidence="1">Multi-pass membrane protein</topology>
    </subcellularLocation>
</comment>
<keyword evidence="1" id="KW-0769">Symport</keyword>
<evidence type="ECO:0000313" key="4">
    <source>
        <dbReference type="Proteomes" id="UP000019486"/>
    </source>
</evidence>
<reference evidence="3 4" key="1">
    <citation type="submission" date="2013-08" db="EMBL/GenBank/DDBJ databases">
        <title>The genome sequence of Skermanella stibiiresistens.</title>
        <authorList>
            <person name="Zhu W."/>
            <person name="Wang G."/>
        </authorList>
    </citation>
    <scope>NUCLEOTIDE SEQUENCE [LARGE SCALE GENOMIC DNA]</scope>
    <source>
        <strain evidence="3 4">SB22</strain>
    </source>
</reference>
<protein>
    <recommendedName>
        <fullName evidence="1 2">Sodium/glutamate symporter</fullName>
    </recommendedName>
</protein>
<feature type="transmembrane region" description="Helical" evidence="1">
    <location>
        <begin position="93"/>
        <end position="116"/>
    </location>
</feature>
<feature type="transmembrane region" description="Helical" evidence="1">
    <location>
        <begin position="38"/>
        <end position="57"/>
    </location>
</feature>
<dbReference type="GO" id="GO:0015813">
    <property type="term" value="P:L-glutamate transmembrane transport"/>
    <property type="evidence" value="ECO:0007669"/>
    <property type="project" value="UniProtKB-UniRule"/>
</dbReference>
<keyword evidence="1" id="KW-1003">Cell membrane</keyword>
<dbReference type="GO" id="GO:0005886">
    <property type="term" value="C:plasma membrane"/>
    <property type="evidence" value="ECO:0007669"/>
    <property type="project" value="UniProtKB-SubCell"/>
</dbReference>
<dbReference type="STRING" id="1385369.N825_24420"/>
<evidence type="ECO:0000313" key="3">
    <source>
        <dbReference type="EMBL" id="EWY41688.1"/>
    </source>
</evidence>
<comment type="function">
    <text evidence="1">Catalyzes the sodium-dependent transport of glutamate.</text>
</comment>
<dbReference type="Pfam" id="PF03616">
    <property type="entry name" value="Glt_symporter"/>
    <property type="match status" value="1"/>
</dbReference>
<feature type="transmembrane region" description="Helical" evidence="1">
    <location>
        <begin position="217"/>
        <end position="236"/>
    </location>
</feature>
<feature type="transmembrane region" description="Helical" evidence="1">
    <location>
        <begin position="159"/>
        <end position="179"/>
    </location>
</feature>
<dbReference type="NCBIfam" id="TIGR00210">
    <property type="entry name" value="gltS"/>
    <property type="match status" value="1"/>
</dbReference>
<keyword evidence="1" id="KW-0915">Sodium</keyword>
<feature type="transmembrane region" description="Helical" evidence="1">
    <location>
        <begin position="6"/>
        <end position="26"/>
    </location>
</feature>
<keyword evidence="1" id="KW-0813">Transport</keyword>